<proteinExistence type="predicted"/>
<evidence type="ECO:0000256" key="1">
    <source>
        <dbReference type="SAM" id="MobiDB-lite"/>
    </source>
</evidence>
<evidence type="ECO:0000313" key="2">
    <source>
        <dbReference type="EMBL" id="KAK3766662.1"/>
    </source>
</evidence>
<comment type="caution">
    <text evidence="2">The sequence shown here is derived from an EMBL/GenBank/DDBJ whole genome shotgun (WGS) entry which is preliminary data.</text>
</comment>
<organism evidence="2 3">
    <name type="scientific">Elysia crispata</name>
    <name type="common">lettuce slug</name>
    <dbReference type="NCBI Taxonomy" id="231223"/>
    <lineage>
        <taxon>Eukaryota</taxon>
        <taxon>Metazoa</taxon>
        <taxon>Spiralia</taxon>
        <taxon>Lophotrochozoa</taxon>
        <taxon>Mollusca</taxon>
        <taxon>Gastropoda</taxon>
        <taxon>Heterobranchia</taxon>
        <taxon>Euthyneura</taxon>
        <taxon>Panpulmonata</taxon>
        <taxon>Sacoglossa</taxon>
        <taxon>Placobranchoidea</taxon>
        <taxon>Plakobranchidae</taxon>
        <taxon>Elysia</taxon>
    </lineage>
</organism>
<dbReference type="EMBL" id="JAWDGP010004208">
    <property type="protein sequence ID" value="KAK3766662.1"/>
    <property type="molecule type" value="Genomic_DNA"/>
</dbReference>
<name>A0AAE0ZE06_9GAST</name>
<dbReference type="Proteomes" id="UP001283361">
    <property type="component" value="Unassembled WGS sequence"/>
</dbReference>
<protein>
    <submittedName>
        <fullName evidence="2">Uncharacterized protein</fullName>
    </submittedName>
</protein>
<feature type="region of interest" description="Disordered" evidence="1">
    <location>
        <begin position="1"/>
        <end position="35"/>
    </location>
</feature>
<keyword evidence="3" id="KW-1185">Reference proteome</keyword>
<gene>
    <name evidence="2" type="ORF">RRG08_042440</name>
</gene>
<evidence type="ECO:0000313" key="3">
    <source>
        <dbReference type="Proteomes" id="UP001283361"/>
    </source>
</evidence>
<reference evidence="2" key="1">
    <citation type="journal article" date="2023" name="G3 (Bethesda)">
        <title>A reference genome for the long-term kleptoplast-retaining sea slug Elysia crispata morphotype clarki.</title>
        <authorList>
            <person name="Eastman K.E."/>
            <person name="Pendleton A.L."/>
            <person name="Shaikh M.A."/>
            <person name="Suttiyut T."/>
            <person name="Ogas R."/>
            <person name="Tomko P."/>
            <person name="Gavelis G."/>
            <person name="Widhalm J.R."/>
            <person name="Wisecaver J.H."/>
        </authorList>
    </citation>
    <scope>NUCLEOTIDE SEQUENCE</scope>
    <source>
        <strain evidence="2">ECLA1</strain>
    </source>
</reference>
<dbReference type="AlphaFoldDB" id="A0AAE0ZE06"/>
<sequence>MVSLVHAISPTHGEATALDKTRPLQPHPSLKPASCTAQMSRRFERRVRAASGITERGQLCRIFSCRIVFIGLRLVRKFSQFMGIYFSLAVANISVVR</sequence>
<accession>A0AAE0ZE06</accession>